<feature type="chain" id="PRO_5045161725" description="BURP domain-containing protein" evidence="8">
    <location>
        <begin position="24"/>
        <end position="371"/>
    </location>
</feature>
<dbReference type="Pfam" id="PF03181">
    <property type="entry name" value="BURP"/>
    <property type="match status" value="1"/>
</dbReference>
<dbReference type="EMBL" id="JAFEMO010000005">
    <property type="protein sequence ID" value="KAH7570276.1"/>
    <property type="molecule type" value="Genomic_DNA"/>
</dbReference>
<name>A0ABQ8I0W6_9ROSI</name>
<evidence type="ECO:0000256" key="4">
    <source>
        <dbReference type="ARBA" id="ARBA00022523"/>
    </source>
</evidence>
<dbReference type="PROSITE" id="PS51277">
    <property type="entry name" value="BURP"/>
    <property type="match status" value="1"/>
</dbReference>
<accession>A0ABQ8I0W6</accession>
<evidence type="ECO:0000256" key="8">
    <source>
        <dbReference type="SAM" id="SignalP"/>
    </source>
</evidence>
<evidence type="ECO:0000256" key="3">
    <source>
        <dbReference type="ARBA" id="ARBA00022512"/>
    </source>
</evidence>
<reference evidence="10 11" key="1">
    <citation type="submission" date="2021-02" db="EMBL/GenBank/DDBJ databases">
        <title>Plant Genome Project.</title>
        <authorList>
            <person name="Zhang R.-G."/>
        </authorList>
    </citation>
    <scope>NUCLEOTIDE SEQUENCE [LARGE SCALE GENOMIC DNA]</scope>
    <source>
        <tissue evidence="10">Leaves</tissue>
    </source>
</reference>
<feature type="region of interest" description="Disordered" evidence="7">
    <location>
        <begin position="111"/>
        <end position="131"/>
    </location>
</feature>
<protein>
    <recommendedName>
        <fullName evidence="9">BURP domain-containing protein</fullName>
    </recommendedName>
</protein>
<evidence type="ECO:0000256" key="2">
    <source>
        <dbReference type="ARBA" id="ARBA00004271"/>
    </source>
</evidence>
<keyword evidence="3" id="KW-0964">Secreted</keyword>
<comment type="subcellular location">
    <subcellularLocation>
        <location evidence="1">Secreted</location>
        <location evidence="1">Cell wall</location>
    </subcellularLocation>
    <subcellularLocation>
        <location evidence="2">Secreted</location>
        <location evidence="2">Extracellular space</location>
        <location evidence="2">Apoplast</location>
    </subcellularLocation>
</comment>
<sequence length="371" mass="41283">MSLLFFFFLLFCSLNLQVTLATAADLKAKENPFTPKAYLTRYWNKKINNNLPKSPFLVSKASPLKAVDVASFVKLAAAQNKPPSLFPGISFNVYGPYEDIGKNDINFMTYGGNSNESSTQTSEDPEPSTNSLVNKKKLVTKKMEFSDHSVEPGKYFRESRLKQGTVMPMPNITDKMPKRSFLPRSVVSKLPFSSSKLSAIKEVFHASDNSALECIIKEALKDCERKPNQGETKRCVGSAEDMIDFATSVLGRDVTLRKTENNKGAMQKILIGSVKAVSGGKATKPVSCHQKLYPYLLYYCHSVPKVRVYKADILDPKTKKKINHGVAICHLDTSTWSAGHEAFQALGSGPGRIEVCHWIFENDLIWTIADH</sequence>
<evidence type="ECO:0000313" key="11">
    <source>
        <dbReference type="Proteomes" id="UP000827721"/>
    </source>
</evidence>
<dbReference type="Proteomes" id="UP000827721">
    <property type="component" value="Unassembled WGS sequence"/>
</dbReference>
<proteinExistence type="predicted"/>
<keyword evidence="3" id="KW-0134">Cell wall</keyword>
<dbReference type="InterPro" id="IPR004873">
    <property type="entry name" value="BURP_dom"/>
</dbReference>
<evidence type="ECO:0000256" key="1">
    <source>
        <dbReference type="ARBA" id="ARBA00004191"/>
    </source>
</evidence>
<evidence type="ECO:0000256" key="5">
    <source>
        <dbReference type="ARBA" id="ARBA00022729"/>
    </source>
</evidence>
<gene>
    <name evidence="10" type="ORF">JRO89_XS05G0080500</name>
</gene>
<dbReference type="PANTHER" id="PTHR31458">
    <property type="entry name" value="POLYGALACTURONASE 1 BETA-LIKE PROTEIN 2"/>
    <property type="match status" value="1"/>
</dbReference>
<dbReference type="SMART" id="SM01045">
    <property type="entry name" value="BURP"/>
    <property type="match status" value="1"/>
</dbReference>
<feature type="domain" description="BURP" evidence="9">
    <location>
        <begin position="155"/>
        <end position="369"/>
    </location>
</feature>
<dbReference type="InterPro" id="IPR051897">
    <property type="entry name" value="PG-associated_BURP"/>
</dbReference>
<keyword evidence="5 8" id="KW-0732">Signal</keyword>
<evidence type="ECO:0000256" key="7">
    <source>
        <dbReference type="SAM" id="MobiDB-lite"/>
    </source>
</evidence>
<evidence type="ECO:0000256" key="6">
    <source>
        <dbReference type="ARBA" id="ARBA00023180"/>
    </source>
</evidence>
<keyword evidence="6" id="KW-0325">Glycoprotein</keyword>
<evidence type="ECO:0000313" key="10">
    <source>
        <dbReference type="EMBL" id="KAH7570276.1"/>
    </source>
</evidence>
<feature type="signal peptide" evidence="8">
    <location>
        <begin position="1"/>
        <end position="23"/>
    </location>
</feature>
<keyword evidence="11" id="KW-1185">Reference proteome</keyword>
<dbReference type="PANTHER" id="PTHR31458:SF2">
    <property type="entry name" value="POLYGALACTURONASE 1 BETA-LIKE PROTEIN 2"/>
    <property type="match status" value="1"/>
</dbReference>
<comment type="caution">
    <text evidence="10">The sequence shown here is derived from an EMBL/GenBank/DDBJ whole genome shotgun (WGS) entry which is preliminary data.</text>
</comment>
<evidence type="ECO:0000259" key="9">
    <source>
        <dbReference type="PROSITE" id="PS51277"/>
    </source>
</evidence>
<keyword evidence="4" id="KW-0052">Apoplast</keyword>
<organism evidence="10 11">
    <name type="scientific">Xanthoceras sorbifolium</name>
    <dbReference type="NCBI Taxonomy" id="99658"/>
    <lineage>
        <taxon>Eukaryota</taxon>
        <taxon>Viridiplantae</taxon>
        <taxon>Streptophyta</taxon>
        <taxon>Embryophyta</taxon>
        <taxon>Tracheophyta</taxon>
        <taxon>Spermatophyta</taxon>
        <taxon>Magnoliopsida</taxon>
        <taxon>eudicotyledons</taxon>
        <taxon>Gunneridae</taxon>
        <taxon>Pentapetalae</taxon>
        <taxon>rosids</taxon>
        <taxon>malvids</taxon>
        <taxon>Sapindales</taxon>
        <taxon>Sapindaceae</taxon>
        <taxon>Xanthoceroideae</taxon>
        <taxon>Xanthoceras</taxon>
    </lineage>
</organism>